<feature type="region of interest" description="Disordered" evidence="5">
    <location>
        <begin position="246"/>
        <end position="286"/>
    </location>
</feature>
<keyword evidence="3" id="KW-0862">Zinc</keyword>
<dbReference type="VEuPathDB" id="TriTrypDB:ECC02_003631"/>
<reference evidence="9 10" key="1">
    <citation type="journal article" date="2019" name="Genome Biol. Evol.">
        <title>Nanopore Sequencing Significantly Improves Genome Assembly of the Protozoan Parasite Trypanosoma cruzi.</title>
        <authorList>
            <person name="Diaz-Viraque F."/>
            <person name="Pita S."/>
            <person name="Greif G."/>
            <person name="de Souza R.C.M."/>
            <person name="Iraola G."/>
            <person name="Robello C."/>
        </authorList>
    </citation>
    <scope>NUCLEOTIDE SEQUENCE [LARGE SCALE GENOMIC DNA]</scope>
    <source>
        <strain evidence="9 10">Berenice</strain>
    </source>
</reference>
<feature type="domain" description="PHD-type" evidence="7">
    <location>
        <begin position="181"/>
        <end position="230"/>
    </location>
</feature>
<dbReference type="InterPro" id="IPR019787">
    <property type="entry name" value="Znf_PHD-finger"/>
</dbReference>
<evidence type="ECO:0000256" key="2">
    <source>
        <dbReference type="ARBA" id="ARBA00022771"/>
    </source>
</evidence>
<gene>
    <name evidence="9" type="ORF">ECC02_003631</name>
</gene>
<dbReference type="SUPFAM" id="SSF57850">
    <property type="entry name" value="RING/U-box"/>
    <property type="match status" value="1"/>
</dbReference>
<dbReference type="PROSITE" id="PS50016">
    <property type="entry name" value="ZF_PHD_2"/>
    <property type="match status" value="1"/>
</dbReference>
<dbReference type="AlphaFoldDB" id="A0A7J6Y9V0"/>
<evidence type="ECO:0000259" key="7">
    <source>
        <dbReference type="PROSITE" id="PS50016"/>
    </source>
</evidence>
<dbReference type="PROSITE" id="PS01359">
    <property type="entry name" value="ZF_PHD_1"/>
    <property type="match status" value="1"/>
</dbReference>
<dbReference type="Pfam" id="PF13639">
    <property type="entry name" value="zf-RING_2"/>
    <property type="match status" value="1"/>
</dbReference>
<evidence type="ECO:0000256" key="4">
    <source>
        <dbReference type="PROSITE-ProRule" id="PRU00175"/>
    </source>
</evidence>
<keyword evidence="6" id="KW-1133">Transmembrane helix</keyword>
<feature type="region of interest" description="Disordered" evidence="5">
    <location>
        <begin position="370"/>
        <end position="398"/>
    </location>
</feature>
<evidence type="ECO:0000256" key="5">
    <source>
        <dbReference type="SAM" id="MobiDB-lite"/>
    </source>
</evidence>
<protein>
    <recommendedName>
        <fullName evidence="11">RING-type domain-containing protein</fullName>
    </recommendedName>
</protein>
<dbReference type="Pfam" id="PF00628">
    <property type="entry name" value="PHD"/>
    <property type="match status" value="1"/>
</dbReference>
<dbReference type="SMART" id="SM00184">
    <property type="entry name" value="RING"/>
    <property type="match status" value="2"/>
</dbReference>
<dbReference type="InterPro" id="IPR017907">
    <property type="entry name" value="Znf_RING_CS"/>
</dbReference>
<evidence type="ECO:0000256" key="3">
    <source>
        <dbReference type="ARBA" id="ARBA00022833"/>
    </source>
</evidence>
<dbReference type="InterPro" id="IPR001965">
    <property type="entry name" value="Znf_PHD"/>
</dbReference>
<dbReference type="Gene3D" id="3.30.40.10">
    <property type="entry name" value="Zinc/RING finger domain, C3HC4 (zinc finger)"/>
    <property type="match status" value="2"/>
</dbReference>
<evidence type="ECO:0008006" key="11">
    <source>
        <dbReference type="Google" id="ProtNLM"/>
    </source>
</evidence>
<keyword evidence="1" id="KW-0479">Metal-binding</keyword>
<feature type="region of interest" description="Disordered" evidence="5">
    <location>
        <begin position="312"/>
        <end position="355"/>
    </location>
</feature>
<evidence type="ECO:0000313" key="9">
    <source>
        <dbReference type="EMBL" id="KAF5223352.1"/>
    </source>
</evidence>
<comment type="caution">
    <text evidence="9">The sequence shown here is derived from an EMBL/GenBank/DDBJ whole genome shotgun (WGS) entry which is preliminary data.</text>
</comment>
<keyword evidence="2 4" id="KW-0863">Zinc-finger</keyword>
<feature type="compositionally biased region" description="Polar residues" evidence="5">
    <location>
        <begin position="328"/>
        <end position="341"/>
    </location>
</feature>
<dbReference type="EMBL" id="JABDHM010000020">
    <property type="protein sequence ID" value="KAF5223352.1"/>
    <property type="molecule type" value="Genomic_DNA"/>
</dbReference>
<dbReference type="Proteomes" id="UP000583944">
    <property type="component" value="Unassembled WGS sequence"/>
</dbReference>
<dbReference type="InterPro" id="IPR013083">
    <property type="entry name" value="Znf_RING/FYVE/PHD"/>
</dbReference>
<dbReference type="VEuPathDB" id="TriTrypDB:BCY84_03143"/>
<keyword evidence="6" id="KW-0472">Membrane</keyword>
<dbReference type="InterPro" id="IPR011011">
    <property type="entry name" value="Znf_FYVE_PHD"/>
</dbReference>
<name>A0A7J6Y9V0_TRYCR</name>
<evidence type="ECO:0000259" key="8">
    <source>
        <dbReference type="PROSITE" id="PS50089"/>
    </source>
</evidence>
<accession>A0A7J6Y9V0</accession>
<dbReference type="SUPFAM" id="SSF57903">
    <property type="entry name" value="FYVE/PHD zinc finger"/>
    <property type="match status" value="1"/>
</dbReference>
<dbReference type="PANTHER" id="PTHR47177:SF3">
    <property type="entry name" value="F18C1.6 PROTEIN"/>
    <property type="match status" value="1"/>
</dbReference>
<keyword evidence="6" id="KW-0812">Transmembrane</keyword>
<evidence type="ECO:0000256" key="1">
    <source>
        <dbReference type="ARBA" id="ARBA00022723"/>
    </source>
</evidence>
<dbReference type="GO" id="GO:0008270">
    <property type="term" value="F:zinc ion binding"/>
    <property type="evidence" value="ECO:0007669"/>
    <property type="project" value="UniProtKB-KW"/>
</dbReference>
<dbReference type="InterPro" id="IPR001841">
    <property type="entry name" value="Znf_RING"/>
</dbReference>
<sequence>MLAGRRAIKENKITLRREVRENKNIIIKEIWRLSGAPTVANFFFFFTNIFLVQFNFLYFPFSSCVEMASGVTNGKVAAERVSDDEICGICFTKIYPFDNPRGRLNSCSHIFCAYCIKEWAQSTNVCPHCKARFTRIFTVDPEGKEEITKVRKRNYRLWEDEEEEEEDQNNRDENRVSTPIFFVCHVCGESDNASRMILCDRRQCSNTVHLDCVNLSEQPAGYFCPDCTRLRASVSVAITSSSLSSATPLAATDAVSETPLNSERPKDDANDTDNSTPLVASHPEAVPPCQINGKKVFVAPPAWLQEAVERSTSQHLEARRPLSLEAPTISSDFAPQTSSVPHETRRSGETPTVLPDEDEELHRSAEAAMQQFTQRQAQKEQQIRHRRQRQTGSPSYDPALLRATAQRSKRFHSSANVPMGCAETTDVLDPESRRREEEALARRLALEILPILRRNRILQEHRIYLGDNGSIVAASLPSKFEGAQGERDLYNHAMTEGRRIARERMETKLGDARRRKERLIRVQAQRESVALAKLARIVASHRAVPRMK</sequence>
<feature type="domain" description="RING-type" evidence="8">
    <location>
        <begin position="87"/>
        <end position="130"/>
    </location>
</feature>
<organism evidence="9 10">
    <name type="scientific">Trypanosoma cruzi</name>
    <dbReference type="NCBI Taxonomy" id="5693"/>
    <lineage>
        <taxon>Eukaryota</taxon>
        <taxon>Discoba</taxon>
        <taxon>Euglenozoa</taxon>
        <taxon>Kinetoplastea</taxon>
        <taxon>Metakinetoplastina</taxon>
        <taxon>Trypanosomatida</taxon>
        <taxon>Trypanosomatidae</taxon>
        <taxon>Trypanosoma</taxon>
        <taxon>Schizotrypanum</taxon>
    </lineage>
</organism>
<evidence type="ECO:0000313" key="10">
    <source>
        <dbReference type="Proteomes" id="UP000583944"/>
    </source>
</evidence>
<dbReference type="InterPro" id="IPR019786">
    <property type="entry name" value="Zinc_finger_PHD-type_CS"/>
</dbReference>
<evidence type="ECO:0000256" key="6">
    <source>
        <dbReference type="SAM" id="Phobius"/>
    </source>
</evidence>
<proteinExistence type="predicted"/>
<feature type="transmembrane region" description="Helical" evidence="6">
    <location>
        <begin position="38"/>
        <end position="59"/>
    </location>
</feature>
<dbReference type="PANTHER" id="PTHR47177">
    <property type="entry name" value="F18C1.6 PROTEIN"/>
    <property type="match status" value="1"/>
</dbReference>
<dbReference type="PROSITE" id="PS50089">
    <property type="entry name" value="ZF_RING_2"/>
    <property type="match status" value="1"/>
</dbReference>
<dbReference type="PROSITE" id="PS00518">
    <property type="entry name" value="ZF_RING_1"/>
    <property type="match status" value="1"/>
</dbReference>
<dbReference type="SMART" id="SM00249">
    <property type="entry name" value="PHD"/>
    <property type="match status" value="1"/>
</dbReference>